<evidence type="ECO:0000256" key="6">
    <source>
        <dbReference type="ARBA" id="ARBA00025767"/>
    </source>
</evidence>
<evidence type="ECO:0000256" key="5">
    <source>
        <dbReference type="ARBA" id="ARBA00023242"/>
    </source>
</evidence>
<dbReference type="SUPFAM" id="SSF50978">
    <property type="entry name" value="WD40 repeat-like"/>
    <property type="match status" value="1"/>
</dbReference>
<comment type="similarity">
    <text evidence="6">Belongs to the WD repeat UTP18 family.</text>
</comment>
<dbReference type="InterPro" id="IPR015943">
    <property type="entry name" value="WD40/YVTN_repeat-like_dom_sf"/>
</dbReference>
<evidence type="ECO:0000256" key="3">
    <source>
        <dbReference type="ARBA" id="ARBA00022574"/>
    </source>
</evidence>
<dbReference type="OrthoDB" id="1935146at2759"/>
<evidence type="ECO:0000256" key="1">
    <source>
        <dbReference type="ARBA" id="ARBA00004604"/>
    </source>
</evidence>
<evidence type="ECO:0000313" key="8">
    <source>
        <dbReference type="EMBL" id="CAB3403132.1"/>
    </source>
</evidence>
<keyword evidence="9" id="KW-1185">Reference proteome</keyword>
<evidence type="ECO:0000256" key="7">
    <source>
        <dbReference type="SAM" id="MobiDB-lite"/>
    </source>
</evidence>
<reference evidence="8 9" key="1">
    <citation type="submission" date="2020-04" db="EMBL/GenBank/DDBJ databases">
        <authorList>
            <person name="Laetsch R D."/>
            <person name="Stevens L."/>
            <person name="Kumar S."/>
            <person name="Blaxter L. M."/>
        </authorList>
    </citation>
    <scope>NUCLEOTIDE SEQUENCE [LARGE SCALE GENOMIC DNA]</scope>
</reference>
<name>A0A8S1ET09_9PELO</name>
<dbReference type="EMBL" id="CADEPM010000003">
    <property type="protein sequence ID" value="CAB3403132.1"/>
    <property type="molecule type" value="Genomic_DNA"/>
</dbReference>
<sequence length="430" mass="48119">MSKRRAELEEESQKETAVWKDEDDDDLTIAVPQKVKKTFKVDLKRITDEDDKELDSKQYIGRLQEAFRRRHGGVPKWAQKIEENHDEDSLLTSAAGYIEKDAKLPKTTIKTTLLKDFNIGRRKKHSINALKFHKMRPVLITADSSGTVQLYKVGLEARQDHFLQSAQFGKFPIDCMEIAQTGHAVICSSSLQEYLMQYNMETTKVTQLRLPKSVPKGGISKFNISYDSEFLAIAGQNSHVYILQATTMEHIKTISLPSNAKTIKFFPGVTREIWIQCENGQIVMADILATSQHTFADEGTIHGTCMAISNSGDYFATGNDTGIVNVYDGATCRNTENPAPLFHVDNLVTAISSIAISSDAQYMAIASDVKDNQIRLVHMQSQTTFKNFPDRFGKVSKAKCVDISPRGGFVAVGNGDGKLHLFNIHHFSDY</sequence>
<dbReference type="InterPro" id="IPR045161">
    <property type="entry name" value="Utp18"/>
</dbReference>
<dbReference type="PANTHER" id="PTHR18359">
    <property type="entry name" value="WD-REPEAT PROTEIN-RELATED"/>
    <property type="match status" value="1"/>
</dbReference>
<comment type="caution">
    <text evidence="8">The sequence shown here is derived from an EMBL/GenBank/DDBJ whole genome shotgun (WGS) entry which is preliminary data.</text>
</comment>
<keyword evidence="3" id="KW-0853">WD repeat</keyword>
<keyword evidence="2" id="KW-0698">rRNA processing</keyword>
<dbReference type="SMART" id="SM00320">
    <property type="entry name" value="WD40"/>
    <property type="match status" value="5"/>
</dbReference>
<evidence type="ECO:0000256" key="2">
    <source>
        <dbReference type="ARBA" id="ARBA00022552"/>
    </source>
</evidence>
<keyword evidence="5" id="KW-0539">Nucleus</keyword>
<evidence type="ECO:0000313" key="9">
    <source>
        <dbReference type="Proteomes" id="UP000494206"/>
    </source>
</evidence>
<dbReference type="Pfam" id="PF00400">
    <property type="entry name" value="WD40"/>
    <property type="match status" value="1"/>
</dbReference>
<dbReference type="InterPro" id="IPR036322">
    <property type="entry name" value="WD40_repeat_dom_sf"/>
</dbReference>
<keyword evidence="4" id="KW-0677">Repeat</keyword>
<dbReference type="Gene3D" id="2.130.10.10">
    <property type="entry name" value="YVTN repeat-like/Quinoprotein amine dehydrogenase"/>
    <property type="match status" value="1"/>
</dbReference>
<comment type="subcellular location">
    <subcellularLocation>
        <location evidence="1">Nucleus</location>
        <location evidence="1">Nucleolus</location>
    </subcellularLocation>
</comment>
<feature type="region of interest" description="Disordered" evidence="7">
    <location>
        <begin position="1"/>
        <end position="23"/>
    </location>
</feature>
<evidence type="ECO:0000256" key="4">
    <source>
        <dbReference type="ARBA" id="ARBA00022737"/>
    </source>
</evidence>
<dbReference type="InterPro" id="IPR001680">
    <property type="entry name" value="WD40_rpt"/>
</dbReference>
<organism evidence="8 9">
    <name type="scientific">Caenorhabditis bovis</name>
    <dbReference type="NCBI Taxonomy" id="2654633"/>
    <lineage>
        <taxon>Eukaryota</taxon>
        <taxon>Metazoa</taxon>
        <taxon>Ecdysozoa</taxon>
        <taxon>Nematoda</taxon>
        <taxon>Chromadorea</taxon>
        <taxon>Rhabditida</taxon>
        <taxon>Rhabditina</taxon>
        <taxon>Rhabditomorpha</taxon>
        <taxon>Rhabditoidea</taxon>
        <taxon>Rhabditidae</taxon>
        <taxon>Peloderinae</taxon>
        <taxon>Caenorhabditis</taxon>
    </lineage>
</organism>
<feature type="compositionally biased region" description="Basic and acidic residues" evidence="7">
    <location>
        <begin position="1"/>
        <end position="20"/>
    </location>
</feature>
<dbReference type="GO" id="GO:0006364">
    <property type="term" value="P:rRNA processing"/>
    <property type="evidence" value="ECO:0007669"/>
    <property type="project" value="UniProtKB-KW"/>
</dbReference>
<dbReference type="GO" id="GO:0032040">
    <property type="term" value="C:small-subunit processome"/>
    <property type="evidence" value="ECO:0007669"/>
    <property type="project" value="TreeGrafter"/>
</dbReference>
<gene>
    <name evidence="8" type="ORF">CBOVIS_LOCUS5646</name>
</gene>
<dbReference type="AlphaFoldDB" id="A0A8S1ET09"/>
<dbReference type="Proteomes" id="UP000494206">
    <property type="component" value="Unassembled WGS sequence"/>
</dbReference>
<protein>
    <submittedName>
        <fullName evidence="8">Uncharacterized protein</fullName>
    </submittedName>
</protein>
<proteinExistence type="inferred from homology"/>
<dbReference type="GO" id="GO:0034388">
    <property type="term" value="C:Pwp2p-containing subcomplex of 90S preribosome"/>
    <property type="evidence" value="ECO:0007669"/>
    <property type="project" value="TreeGrafter"/>
</dbReference>
<accession>A0A8S1ET09</accession>
<dbReference type="PANTHER" id="PTHR18359:SF0">
    <property type="entry name" value="U3 SMALL NUCLEOLAR RNA-ASSOCIATED PROTEIN 18 HOMOLOG"/>
    <property type="match status" value="1"/>
</dbReference>